<dbReference type="Proteomes" id="UP000198211">
    <property type="component" value="Unassembled WGS sequence"/>
</dbReference>
<proteinExistence type="predicted"/>
<keyword evidence="2" id="KW-1185">Reference proteome</keyword>
<evidence type="ECO:0000313" key="2">
    <source>
        <dbReference type="Proteomes" id="UP000198211"/>
    </source>
</evidence>
<dbReference type="EMBL" id="NBNE01001336">
    <property type="protein sequence ID" value="OWZ14454.1"/>
    <property type="molecule type" value="Genomic_DNA"/>
</dbReference>
<evidence type="ECO:0000313" key="1">
    <source>
        <dbReference type="EMBL" id="OWZ14454.1"/>
    </source>
</evidence>
<accession>A0A225WAN1</accession>
<dbReference type="OrthoDB" id="126935at2759"/>
<name>A0A225WAN1_9STRA</name>
<organism evidence="1 2">
    <name type="scientific">Phytophthora megakarya</name>
    <dbReference type="NCBI Taxonomy" id="4795"/>
    <lineage>
        <taxon>Eukaryota</taxon>
        <taxon>Sar</taxon>
        <taxon>Stramenopiles</taxon>
        <taxon>Oomycota</taxon>
        <taxon>Peronosporomycetes</taxon>
        <taxon>Peronosporales</taxon>
        <taxon>Peronosporaceae</taxon>
        <taxon>Phytophthora</taxon>
    </lineage>
</organism>
<protein>
    <submittedName>
        <fullName evidence="1">RxLR effector protein</fullName>
    </submittedName>
</protein>
<sequence length="135" mass="15260">MPSKWPVLVYRGVVANKETCRTEAELIALSQGAKEIKWLWHISEMVFPQKVPVRVWCDSSAVISIVKNPGNHKAKKHIEIRFLFTQDLVELGAKIAYCATQEMTANTLTKAIPTKQFLKVREKLGVRNLNISPST</sequence>
<dbReference type="CDD" id="cd09272">
    <property type="entry name" value="RNase_HI_RT_Ty1"/>
    <property type="match status" value="1"/>
</dbReference>
<comment type="caution">
    <text evidence="1">The sequence shown here is derived from an EMBL/GenBank/DDBJ whole genome shotgun (WGS) entry which is preliminary data.</text>
</comment>
<dbReference type="STRING" id="4795.A0A225WAN1"/>
<gene>
    <name evidence="1" type="ORF">PHMEG_00012078</name>
</gene>
<dbReference type="AlphaFoldDB" id="A0A225WAN1"/>
<reference evidence="2" key="1">
    <citation type="submission" date="2017-03" db="EMBL/GenBank/DDBJ databases">
        <title>Phytopthora megakarya and P. palmivora, two closely related causual agents of cacao black pod achieved similar genome size and gene model numbers by different mechanisms.</title>
        <authorList>
            <person name="Ali S."/>
            <person name="Shao J."/>
            <person name="Larry D.J."/>
            <person name="Kronmiller B."/>
            <person name="Shen D."/>
            <person name="Strem M.D."/>
            <person name="Melnick R.L."/>
            <person name="Guiltinan M.J."/>
            <person name="Tyler B.M."/>
            <person name="Meinhardt L.W."/>
            <person name="Bailey B.A."/>
        </authorList>
    </citation>
    <scope>NUCLEOTIDE SEQUENCE [LARGE SCALE GENOMIC DNA]</scope>
    <source>
        <strain evidence="2">zdho120</strain>
    </source>
</reference>